<sequence length="73" mass="7669">MRELWLARVAPPTATLVTGNHVCTAIDAQKEHKNSKTKGTKLPGTASITALSSARGAQPLERIAGNPATSHTH</sequence>
<organism evidence="2 3">
    <name type="scientific">Porphyra umbilicalis</name>
    <name type="common">Purple laver</name>
    <name type="synonym">Red alga</name>
    <dbReference type="NCBI Taxonomy" id="2786"/>
    <lineage>
        <taxon>Eukaryota</taxon>
        <taxon>Rhodophyta</taxon>
        <taxon>Bangiophyceae</taxon>
        <taxon>Bangiales</taxon>
        <taxon>Bangiaceae</taxon>
        <taxon>Porphyra</taxon>
    </lineage>
</organism>
<protein>
    <submittedName>
        <fullName evidence="2">Uncharacterized protein</fullName>
    </submittedName>
</protein>
<evidence type="ECO:0000313" key="3">
    <source>
        <dbReference type="Proteomes" id="UP000218209"/>
    </source>
</evidence>
<evidence type="ECO:0000313" key="2">
    <source>
        <dbReference type="EMBL" id="OSX72199.1"/>
    </source>
</evidence>
<name>A0A1X6NU95_PORUM</name>
<feature type="region of interest" description="Disordered" evidence="1">
    <location>
        <begin position="51"/>
        <end position="73"/>
    </location>
</feature>
<gene>
    <name evidence="2" type="ORF">BU14_0459s0020</name>
</gene>
<evidence type="ECO:0000256" key="1">
    <source>
        <dbReference type="SAM" id="MobiDB-lite"/>
    </source>
</evidence>
<reference evidence="2 3" key="1">
    <citation type="submission" date="2017-03" db="EMBL/GenBank/DDBJ databases">
        <title>WGS assembly of Porphyra umbilicalis.</title>
        <authorList>
            <person name="Brawley S.H."/>
            <person name="Blouin N.A."/>
            <person name="Ficko-Blean E."/>
            <person name="Wheeler G.L."/>
            <person name="Lohr M."/>
            <person name="Goodson H.V."/>
            <person name="Jenkins J.W."/>
            <person name="Blaby-Haas C.E."/>
            <person name="Helliwell K.E."/>
            <person name="Chan C."/>
            <person name="Marriage T."/>
            <person name="Bhattacharya D."/>
            <person name="Klein A.S."/>
            <person name="Badis Y."/>
            <person name="Brodie J."/>
            <person name="Cao Y."/>
            <person name="Collen J."/>
            <person name="Dittami S.M."/>
            <person name="Gachon C.M."/>
            <person name="Green B.R."/>
            <person name="Karpowicz S."/>
            <person name="Kim J.W."/>
            <person name="Kudahl U."/>
            <person name="Lin S."/>
            <person name="Michel G."/>
            <person name="Mittag M."/>
            <person name="Olson B.J."/>
            <person name="Pangilinan J."/>
            <person name="Peng Y."/>
            <person name="Qiu H."/>
            <person name="Shu S."/>
            <person name="Singer J.T."/>
            <person name="Smith A.G."/>
            <person name="Sprecher B.N."/>
            <person name="Wagner V."/>
            <person name="Wang W."/>
            <person name="Wang Z.-Y."/>
            <person name="Yan J."/>
            <person name="Yarish C."/>
            <person name="Zoeuner-Riek S."/>
            <person name="Zhuang Y."/>
            <person name="Zou Y."/>
            <person name="Lindquist E.A."/>
            <person name="Grimwood J."/>
            <person name="Barry K."/>
            <person name="Rokhsar D.S."/>
            <person name="Schmutz J."/>
            <person name="Stiller J.W."/>
            <person name="Grossman A.R."/>
            <person name="Prochnik S.E."/>
        </authorList>
    </citation>
    <scope>NUCLEOTIDE SEQUENCE [LARGE SCALE GENOMIC DNA]</scope>
    <source>
        <strain evidence="2">4086291</strain>
    </source>
</reference>
<dbReference type="Proteomes" id="UP000218209">
    <property type="component" value="Unassembled WGS sequence"/>
</dbReference>
<dbReference type="EMBL" id="KV919078">
    <property type="protein sequence ID" value="OSX72199.1"/>
    <property type="molecule type" value="Genomic_DNA"/>
</dbReference>
<accession>A0A1X6NU95</accession>
<proteinExistence type="predicted"/>
<keyword evidence="3" id="KW-1185">Reference proteome</keyword>
<dbReference type="AlphaFoldDB" id="A0A1X6NU95"/>